<sequence length="882" mass="98973">MISEQNTNIEVLQSTPPQSTTLGDRFTNATNNRIVIDAPGFESSEISAMLIAGTLSIRAEKLDLKGKGKENEGCSRGPSNVRHLEADIDLPMGIQAEDIEAVLCAGRLTIQLPGASSMLPGGKEGSCTYRSYAVDLQGGSSHDSHYKYREDDAKELKRIQPLRWPDNLGSPLAEDGKTRLLQYLKGNNPSVWRVLVEPMKEETFVASVVTLDRNDVTSAFFHPDVRGAVYAVGEDSYDVDDFLHQGRKQGLKLSKSGSIIKELLTTTEAYLLLFKDMGPVAPEEGTFVRLLPSSNYPNALAYVIKREFDIQVAHILVLPVRIEFIRGPGIEITMTSIAQLEKKRGKPAHDFRRMAYGLIRGHTVFDCLHTRNISPSRQELEALEECGFEPVLKASQILRRSLIDKGDRVRVISGEFMGLVGWAAGPMVSDTVEVMPMTPILNHDIVGIEVLSMDLNRLDLRNGDEAMVIRGPFAGVTVEVIEYLDDDMVHAKVKTPMLFDPRAKVYNHEIIRIVEIGDYVEVTYGIYEGCMGYAAEDKWQSCQIYVDAVREAADSNYHSMALLQTWIDVDYHNLRVLRPFRPQLPTCLPQTTDDKEPTLDDRFATRFIGMEVYIVYHKHLKGSLGRILETFHTHAEDGRESRRFTVLPARSMSAYTYEMEEWELLEALVAARRLMGHLPSDSGRSSTPDNTNDSDIVTALRDTFGNLYEECPSDTDSAIDEIKQRAIQSMVSDGSWLLDRRLMHRKLEIEIAGTKGSGTFRKGIYEGCKGYTIITEPIRSVACDIFVKVDSMESSPMTRIPIKYLWPKSSIFPPSWRVVVKGGTLEDNESYIGSYALIAPCTYELDYNVRLAYILPSGPYEYFQISSLCSSGTMAEWLGYRY</sequence>
<dbReference type="SUPFAM" id="SSF49764">
    <property type="entry name" value="HSP20-like chaperones"/>
    <property type="match status" value="1"/>
</dbReference>
<dbReference type="Proteomes" id="UP000027073">
    <property type="component" value="Unassembled WGS sequence"/>
</dbReference>
<evidence type="ECO:0000256" key="1">
    <source>
        <dbReference type="PROSITE-ProRule" id="PRU00285"/>
    </source>
</evidence>
<dbReference type="OrthoDB" id="3093812at2759"/>
<dbReference type="Pfam" id="PF00011">
    <property type="entry name" value="HSP20"/>
    <property type="match status" value="1"/>
</dbReference>
<dbReference type="InterPro" id="IPR002068">
    <property type="entry name" value="A-crystallin/Hsp20_dom"/>
</dbReference>
<dbReference type="InParanoid" id="A0A067NWN5"/>
<dbReference type="SMART" id="SM00739">
    <property type="entry name" value="KOW"/>
    <property type="match status" value="2"/>
</dbReference>
<reference evidence="5" key="1">
    <citation type="journal article" date="2014" name="Proc. Natl. Acad. Sci. U.S.A.">
        <title>Extensive sampling of basidiomycete genomes demonstrates inadequacy of the white-rot/brown-rot paradigm for wood decay fungi.</title>
        <authorList>
            <person name="Riley R."/>
            <person name="Salamov A.A."/>
            <person name="Brown D.W."/>
            <person name="Nagy L.G."/>
            <person name="Floudas D."/>
            <person name="Held B.W."/>
            <person name="Levasseur A."/>
            <person name="Lombard V."/>
            <person name="Morin E."/>
            <person name="Otillar R."/>
            <person name="Lindquist E.A."/>
            <person name="Sun H."/>
            <person name="LaButti K.M."/>
            <person name="Schmutz J."/>
            <person name="Jabbour D."/>
            <person name="Luo H."/>
            <person name="Baker S.E."/>
            <person name="Pisabarro A.G."/>
            <person name="Walton J.D."/>
            <person name="Blanchette R.A."/>
            <person name="Henrissat B."/>
            <person name="Martin F."/>
            <person name="Cullen D."/>
            <person name="Hibbett D.S."/>
            <person name="Grigoriev I.V."/>
        </authorList>
    </citation>
    <scope>NUCLEOTIDE SEQUENCE [LARGE SCALE GENOMIC DNA]</scope>
    <source>
        <strain evidence="5">PC15</strain>
    </source>
</reference>
<evidence type="ECO:0000313" key="4">
    <source>
        <dbReference type="EMBL" id="KDQ28557.1"/>
    </source>
</evidence>
<comment type="similarity">
    <text evidence="1 2">Belongs to the small heat shock protein (HSP20) family.</text>
</comment>
<gene>
    <name evidence="4" type="ORF">PLEOSDRAFT_1102604</name>
</gene>
<evidence type="ECO:0000313" key="5">
    <source>
        <dbReference type="Proteomes" id="UP000027073"/>
    </source>
</evidence>
<dbReference type="InterPro" id="IPR008978">
    <property type="entry name" value="HSP20-like_chaperone"/>
</dbReference>
<dbReference type="Gene3D" id="2.60.40.790">
    <property type="match status" value="1"/>
</dbReference>
<dbReference type="HOGENOM" id="CLU_013124_0_0_1"/>
<proteinExistence type="inferred from homology"/>
<name>A0A067NWN5_PLEO1</name>
<feature type="domain" description="SHSP" evidence="3">
    <location>
        <begin position="13"/>
        <end position="137"/>
    </location>
</feature>
<accession>A0A067NWN5</accession>
<dbReference type="AlphaFoldDB" id="A0A067NWN5"/>
<evidence type="ECO:0000256" key="2">
    <source>
        <dbReference type="RuleBase" id="RU003616"/>
    </source>
</evidence>
<dbReference type="EMBL" id="KL198007">
    <property type="protein sequence ID" value="KDQ28557.1"/>
    <property type="molecule type" value="Genomic_DNA"/>
</dbReference>
<organism evidence="4 5">
    <name type="scientific">Pleurotus ostreatus (strain PC15)</name>
    <name type="common">Oyster mushroom</name>
    <dbReference type="NCBI Taxonomy" id="1137138"/>
    <lineage>
        <taxon>Eukaryota</taxon>
        <taxon>Fungi</taxon>
        <taxon>Dikarya</taxon>
        <taxon>Basidiomycota</taxon>
        <taxon>Agaricomycotina</taxon>
        <taxon>Agaricomycetes</taxon>
        <taxon>Agaricomycetidae</taxon>
        <taxon>Agaricales</taxon>
        <taxon>Pleurotineae</taxon>
        <taxon>Pleurotaceae</taxon>
        <taxon>Pleurotus</taxon>
    </lineage>
</organism>
<dbReference type="PROSITE" id="PS01031">
    <property type="entry name" value="SHSP"/>
    <property type="match status" value="1"/>
</dbReference>
<dbReference type="CDD" id="cd06464">
    <property type="entry name" value="ACD_sHsps-like"/>
    <property type="match status" value="1"/>
</dbReference>
<protein>
    <recommendedName>
        <fullName evidence="3">SHSP domain-containing protein</fullName>
    </recommendedName>
</protein>
<dbReference type="InterPro" id="IPR005824">
    <property type="entry name" value="KOW"/>
</dbReference>
<dbReference type="VEuPathDB" id="FungiDB:PLEOSDRAFT_1102604"/>
<evidence type="ECO:0000259" key="3">
    <source>
        <dbReference type="PROSITE" id="PS01031"/>
    </source>
</evidence>